<dbReference type="Pfam" id="PF16378">
    <property type="entry name" value="DUF4988"/>
    <property type="match status" value="1"/>
</dbReference>
<dbReference type="InterPro" id="IPR032149">
    <property type="entry name" value="DUF4988"/>
</dbReference>
<proteinExistence type="predicted"/>
<feature type="compositionally biased region" description="Basic and acidic residues" evidence="2">
    <location>
        <begin position="99"/>
        <end position="115"/>
    </location>
</feature>
<dbReference type="Proteomes" id="UP000823604">
    <property type="component" value="Unassembled WGS sequence"/>
</dbReference>
<feature type="coiled-coil region" evidence="1">
    <location>
        <begin position="43"/>
        <end position="70"/>
    </location>
</feature>
<feature type="domain" description="DUF4988" evidence="3">
    <location>
        <begin position="34"/>
        <end position="218"/>
    </location>
</feature>
<evidence type="ECO:0000313" key="4">
    <source>
        <dbReference type="EMBL" id="MBO8472705.1"/>
    </source>
</evidence>
<sequence>MKPLTFLIRLLYIPILMVFMGVVSCQYDDTDVKNQIDDLYGRLDELEEFQEQVQSDIDALNDIVTKLQAQLTVNGIFDIGEYGWVINFSDRTKVIISHGKDGADGEDGKDGKDGKTPPTIIVINDNGTYYWGYEDADGDRRYLLDDNGDRVPVQGEAPKVRINPNTGNWEISTDGGRTWEDTGMPSAGGAGDSMFAGVDEDDDFVYITLRDGTTITIPKTKELMFDFGVEDEILYFDAGETKVLDYVMSGAKDMTIAKPTGWRASFEAEGLVITAPVSENPFAELEGEINVVIVSAGGQSLMDVLHVAVDMGIPSEGPKIGDYYYADGTWSDGGLVSIDEDGLNPVWAEVKPAPVEGKQVIGIVFQTFEDRIDAADKAAGWTHGYVMAVRNAHGTSKNTTSYCLDYSLDCIDGVNLASSWYKNIDGYSETMTVKSEYGSDIVQCPAFDWTVTDFPLPTPDGTSGWFLPATGNMWDLIANLGGHDVAAIMQEWQTQDVSAGWGYVYGVVDYNILDRINSTMSLIPADQKEEFFETYTYGGGYASVWTSTPCVIGETACTFQIGAAGSITTYEAWYNEDCIARPILAF</sequence>
<dbReference type="PROSITE" id="PS51257">
    <property type="entry name" value="PROKAR_LIPOPROTEIN"/>
    <property type="match status" value="1"/>
</dbReference>
<feature type="region of interest" description="Disordered" evidence="2">
    <location>
        <begin position="99"/>
        <end position="118"/>
    </location>
</feature>
<dbReference type="EMBL" id="JADIMA010000035">
    <property type="protein sequence ID" value="MBO8472705.1"/>
    <property type="molecule type" value="Genomic_DNA"/>
</dbReference>
<evidence type="ECO:0000313" key="5">
    <source>
        <dbReference type="Proteomes" id="UP000823604"/>
    </source>
</evidence>
<protein>
    <recommendedName>
        <fullName evidence="3">DUF4988 domain-containing protein</fullName>
    </recommendedName>
</protein>
<reference evidence="4" key="1">
    <citation type="submission" date="2020-10" db="EMBL/GenBank/DDBJ databases">
        <authorList>
            <person name="Gilroy R."/>
        </authorList>
    </citation>
    <scope>NUCLEOTIDE SEQUENCE</scope>
    <source>
        <strain evidence="4">B1-8020</strain>
    </source>
</reference>
<evidence type="ECO:0000256" key="1">
    <source>
        <dbReference type="SAM" id="Coils"/>
    </source>
</evidence>
<reference evidence="4" key="2">
    <citation type="journal article" date="2021" name="PeerJ">
        <title>Extensive microbial diversity within the chicken gut microbiome revealed by metagenomics and culture.</title>
        <authorList>
            <person name="Gilroy R."/>
            <person name="Ravi A."/>
            <person name="Getino M."/>
            <person name="Pursley I."/>
            <person name="Horton D.L."/>
            <person name="Alikhan N.F."/>
            <person name="Baker D."/>
            <person name="Gharbi K."/>
            <person name="Hall N."/>
            <person name="Watson M."/>
            <person name="Adriaenssens E.M."/>
            <person name="Foster-Nyarko E."/>
            <person name="Jarju S."/>
            <person name="Secka A."/>
            <person name="Antonio M."/>
            <person name="Oren A."/>
            <person name="Chaudhuri R.R."/>
            <person name="La Ragione R."/>
            <person name="Hildebrand F."/>
            <person name="Pallen M.J."/>
        </authorList>
    </citation>
    <scope>NUCLEOTIDE SEQUENCE</scope>
    <source>
        <strain evidence="4">B1-8020</strain>
    </source>
</reference>
<name>A0A9D9IIC6_9BACT</name>
<gene>
    <name evidence="4" type="ORF">IAB81_03645</name>
</gene>
<dbReference type="AlphaFoldDB" id="A0A9D9IIC6"/>
<evidence type="ECO:0000259" key="3">
    <source>
        <dbReference type="Pfam" id="PF16378"/>
    </source>
</evidence>
<organism evidence="4 5">
    <name type="scientific">Candidatus Merdivivens pullicola</name>
    <dbReference type="NCBI Taxonomy" id="2840872"/>
    <lineage>
        <taxon>Bacteria</taxon>
        <taxon>Pseudomonadati</taxon>
        <taxon>Bacteroidota</taxon>
        <taxon>Bacteroidia</taxon>
        <taxon>Bacteroidales</taxon>
        <taxon>Muribaculaceae</taxon>
        <taxon>Muribaculaceae incertae sedis</taxon>
        <taxon>Candidatus Merdivivens</taxon>
    </lineage>
</organism>
<accession>A0A9D9IIC6</accession>
<comment type="caution">
    <text evidence="4">The sequence shown here is derived from an EMBL/GenBank/DDBJ whole genome shotgun (WGS) entry which is preliminary data.</text>
</comment>
<feature type="region of interest" description="Disordered" evidence="2">
    <location>
        <begin position="153"/>
        <end position="179"/>
    </location>
</feature>
<dbReference type="SUPFAM" id="SSF110296">
    <property type="entry name" value="Oligoxyloglucan reducing end-specific cellobiohydrolase"/>
    <property type="match status" value="1"/>
</dbReference>
<keyword evidence="1" id="KW-0175">Coiled coil</keyword>
<evidence type="ECO:0000256" key="2">
    <source>
        <dbReference type="SAM" id="MobiDB-lite"/>
    </source>
</evidence>